<organism evidence="1 2">
    <name type="scientific">Granulicella arctica</name>
    <dbReference type="NCBI Taxonomy" id="940613"/>
    <lineage>
        <taxon>Bacteria</taxon>
        <taxon>Pseudomonadati</taxon>
        <taxon>Acidobacteriota</taxon>
        <taxon>Terriglobia</taxon>
        <taxon>Terriglobales</taxon>
        <taxon>Acidobacteriaceae</taxon>
        <taxon>Granulicella</taxon>
    </lineage>
</organism>
<dbReference type="SUPFAM" id="SSF143422">
    <property type="entry name" value="Transposase IS200-like"/>
    <property type="match status" value="1"/>
</dbReference>
<dbReference type="GO" id="GO:0003677">
    <property type="term" value="F:DNA binding"/>
    <property type="evidence" value="ECO:0007669"/>
    <property type="project" value="InterPro"/>
</dbReference>
<dbReference type="Proteomes" id="UP000589520">
    <property type="component" value="Unassembled WGS sequence"/>
</dbReference>
<sequence>MNEYIHKSHNVMVSMDGMVFPAKRRRAVLDDGVDEALKEVCLAIAARYQVKFLETGWTKTTSIFFINDSFR</sequence>
<dbReference type="InterPro" id="IPR036515">
    <property type="entry name" value="Transposase_17_sf"/>
</dbReference>
<dbReference type="AlphaFoldDB" id="A0A7Y9PK20"/>
<reference evidence="1 2" key="1">
    <citation type="submission" date="2020-07" db="EMBL/GenBank/DDBJ databases">
        <title>Genomic Encyclopedia of Type Strains, Phase IV (KMG-V): Genome sequencing to study the core and pangenomes of soil and plant-associated prokaryotes.</title>
        <authorList>
            <person name="Whitman W."/>
        </authorList>
    </citation>
    <scope>NUCLEOTIDE SEQUENCE [LARGE SCALE GENOMIC DNA]</scope>
    <source>
        <strain evidence="1 2">X4EP2</strain>
    </source>
</reference>
<protein>
    <submittedName>
        <fullName evidence="1">Uncharacterized protein</fullName>
    </submittedName>
</protein>
<evidence type="ECO:0000313" key="2">
    <source>
        <dbReference type="Proteomes" id="UP000589520"/>
    </source>
</evidence>
<comment type="caution">
    <text evidence="1">The sequence shown here is derived from an EMBL/GenBank/DDBJ whole genome shotgun (WGS) entry which is preliminary data.</text>
</comment>
<keyword evidence="2" id="KW-1185">Reference proteome</keyword>
<gene>
    <name evidence="1" type="ORF">HDF17_003640</name>
</gene>
<dbReference type="GO" id="GO:0006313">
    <property type="term" value="P:DNA transposition"/>
    <property type="evidence" value="ECO:0007669"/>
    <property type="project" value="InterPro"/>
</dbReference>
<dbReference type="EMBL" id="JACCCW010000002">
    <property type="protein sequence ID" value="NYF81320.1"/>
    <property type="molecule type" value="Genomic_DNA"/>
</dbReference>
<accession>A0A7Y9PK20</accession>
<proteinExistence type="predicted"/>
<evidence type="ECO:0000313" key="1">
    <source>
        <dbReference type="EMBL" id="NYF81320.1"/>
    </source>
</evidence>
<dbReference type="GO" id="GO:0004803">
    <property type="term" value="F:transposase activity"/>
    <property type="evidence" value="ECO:0007669"/>
    <property type="project" value="InterPro"/>
</dbReference>
<name>A0A7Y9PK20_9BACT</name>